<dbReference type="EMBL" id="CADCTX010000646">
    <property type="protein sequence ID" value="CAA9336773.1"/>
    <property type="molecule type" value="Genomic_DNA"/>
</dbReference>
<reference evidence="1" key="1">
    <citation type="submission" date="2020-02" db="EMBL/GenBank/DDBJ databases">
        <authorList>
            <person name="Meier V. D."/>
        </authorList>
    </citation>
    <scope>NUCLEOTIDE SEQUENCE</scope>
    <source>
        <strain evidence="1">AVDCRST_MAG40</strain>
    </source>
</reference>
<dbReference type="PROSITE" id="PS51257">
    <property type="entry name" value="PROKAR_LIPOPROTEIN"/>
    <property type="match status" value="1"/>
</dbReference>
<sequence length="27" mass="2629">MSLRRSAGLAAAAFVRAPLAALALAGC</sequence>
<proteinExistence type="predicted"/>
<protein>
    <submittedName>
        <fullName evidence="1">Uncharacterized protein</fullName>
    </submittedName>
</protein>
<name>A0A6J4LNF9_9BACT</name>
<accession>A0A6J4LNF9</accession>
<organism evidence="1">
    <name type="scientific">uncultured Gemmatimonadaceae bacterium</name>
    <dbReference type="NCBI Taxonomy" id="246130"/>
    <lineage>
        <taxon>Bacteria</taxon>
        <taxon>Pseudomonadati</taxon>
        <taxon>Gemmatimonadota</taxon>
        <taxon>Gemmatimonadia</taxon>
        <taxon>Gemmatimonadales</taxon>
        <taxon>Gemmatimonadaceae</taxon>
        <taxon>environmental samples</taxon>
    </lineage>
</organism>
<feature type="non-terminal residue" evidence="1">
    <location>
        <position position="27"/>
    </location>
</feature>
<gene>
    <name evidence="1" type="ORF">AVDCRST_MAG40-2206</name>
</gene>
<dbReference type="AlphaFoldDB" id="A0A6J4LNF9"/>
<evidence type="ECO:0000313" key="1">
    <source>
        <dbReference type="EMBL" id="CAA9336773.1"/>
    </source>
</evidence>